<sequence length="58" mass="6898">MKVVTFKIQDELLELVDSYAIKHGLNRSEVIRRAIEKMIKEELKNETIPKARVEKIRF</sequence>
<dbReference type="Pfam" id="PF01402">
    <property type="entry name" value="RHH_1"/>
    <property type="match status" value="1"/>
</dbReference>
<gene>
    <name evidence="2" type="ORF">SBRV1_gp41</name>
</gene>
<dbReference type="InterPro" id="IPR010985">
    <property type="entry name" value="Ribbon_hlx_hlx"/>
</dbReference>
<protein>
    <submittedName>
        <fullName evidence="2">Ribbon-helix-helix domain</fullName>
    </submittedName>
</protein>
<evidence type="ECO:0000313" key="2">
    <source>
        <dbReference type="EMBL" id="AZI75930.1"/>
    </source>
</evidence>
<organism evidence="2">
    <name type="scientific">Sulfolobales Beppu rod-shaped virus 1</name>
    <dbReference type="NCBI Taxonomy" id="2493121"/>
    <lineage>
        <taxon>Viruses</taxon>
        <taxon>Adnaviria</taxon>
        <taxon>Zilligvirae</taxon>
        <taxon>Taleaviricota</taxon>
        <taxon>Tokiviricetes</taxon>
        <taxon>Ligamenvirales</taxon>
        <taxon>Rudiviridae</taxon>
        <taxon>Japarudivirus</taxon>
        <taxon>Japarudivirus beppuense</taxon>
        <taxon>Japarudivirus SBRV1</taxon>
    </lineage>
</organism>
<evidence type="ECO:0000259" key="1">
    <source>
        <dbReference type="Pfam" id="PF01402"/>
    </source>
</evidence>
<keyword evidence="3" id="KW-1185">Reference proteome</keyword>
<evidence type="ECO:0000313" key="3">
    <source>
        <dbReference type="Proteomes" id="UP000277970"/>
    </source>
</evidence>
<dbReference type="CDD" id="cd22231">
    <property type="entry name" value="RHH_NikR_HicB-like"/>
    <property type="match status" value="1"/>
</dbReference>
<name>A0A3Q8Q418_9VIRU</name>
<dbReference type="Proteomes" id="UP000277970">
    <property type="component" value="Segment"/>
</dbReference>
<dbReference type="EMBL" id="MK064565">
    <property type="protein sequence ID" value="AZI75930.1"/>
    <property type="molecule type" value="Genomic_DNA"/>
</dbReference>
<dbReference type="InterPro" id="IPR013321">
    <property type="entry name" value="Arc_rbn_hlx_hlx"/>
</dbReference>
<accession>A0A3Q8Q418</accession>
<feature type="domain" description="Ribbon-helix-helix protein CopG" evidence="1">
    <location>
        <begin position="2"/>
        <end position="41"/>
    </location>
</feature>
<dbReference type="SUPFAM" id="SSF47598">
    <property type="entry name" value="Ribbon-helix-helix"/>
    <property type="match status" value="1"/>
</dbReference>
<reference evidence="2" key="1">
    <citation type="journal article" date="2018" name="Environ. Microbiol.">
        <title>New archaeal viruses discovered by metagenomic analysis of viral communities in enrichment cultures.</title>
        <authorList>
            <person name="Liu Y."/>
            <person name="Brandt D."/>
            <person name="Ishino S."/>
            <person name="Ishino Y."/>
            <person name="Koonin E.V."/>
            <person name="Kalinowski J."/>
            <person name="Krupovic M."/>
            <person name="Prangishvili D."/>
        </authorList>
    </citation>
    <scope>NUCLEOTIDE SEQUENCE [LARGE SCALE GENOMIC DNA]</scope>
</reference>
<dbReference type="InterPro" id="IPR002145">
    <property type="entry name" value="CopG"/>
</dbReference>
<dbReference type="Gene3D" id="1.10.1220.10">
    <property type="entry name" value="Met repressor-like"/>
    <property type="match status" value="1"/>
</dbReference>
<proteinExistence type="predicted"/>
<dbReference type="GO" id="GO:0006355">
    <property type="term" value="P:regulation of DNA-templated transcription"/>
    <property type="evidence" value="ECO:0007669"/>
    <property type="project" value="InterPro"/>
</dbReference>